<keyword evidence="2" id="KW-0802">TPR repeat</keyword>
<evidence type="ECO:0000256" key="2">
    <source>
        <dbReference type="ARBA" id="ARBA00022803"/>
    </source>
</evidence>
<dbReference type="InterPro" id="IPR052346">
    <property type="entry name" value="O-mannosyl-transferase_TMTC"/>
</dbReference>
<organism evidence="4">
    <name type="scientific">marine metagenome</name>
    <dbReference type="NCBI Taxonomy" id="408172"/>
    <lineage>
        <taxon>unclassified sequences</taxon>
        <taxon>metagenomes</taxon>
        <taxon>ecological metagenomes</taxon>
    </lineage>
</organism>
<dbReference type="EMBL" id="UINC01009881">
    <property type="protein sequence ID" value="SVA44178.1"/>
    <property type="molecule type" value="Genomic_DNA"/>
</dbReference>
<feature type="transmembrane region" description="Helical" evidence="3">
    <location>
        <begin position="395"/>
        <end position="414"/>
    </location>
</feature>
<evidence type="ECO:0000313" key="4">
    <source>
        <dbReference type="EMBL" id="SVA44178.1"/>
    </source>
</evidence>
<dbReference type="PANTHER" id="PTHR44227:SF3">
    <property type="entry name" value="PROTEIN O-MANNOSYL-TRANSFERASE TMTC4"/>
    <property type="match status" value="1"/>
</dbReference>
<dbReference type="InterPro" id="IPR019734">
    <property type="entry name" value="TPR_rpt"/>
</dbReference>
<dbReference type="PANTHER" id="PTHR44227">
    <property type="match status" value="1"/>
</dbReference>
<keyword evidence="3" id="KW-1133">Transmembrane helix</keyword>
<feature type="transmembrane region" description="Helical" evidence="3">
    <location>
        <begin position="307"/>
        <end position="327"/>
    </location>
</feature>
<feature type="transmembrane region" description="Helical" evidence="3">
    <location>
        <begin position="85"/>
        <end position="106"/>
    </location>
</feature>
<feature type="transmembrane region" description="Helical" evidence="3">
    <location>
        <begin position="127"/>
        <end position="149"/>
    </location>
</feature>
<dbReference type="SUPFAM" id="SSF48452">
    <property type="entry name" value="TPR-like"/>
    <property type="match status" value="1"/>
</dbReference>
<dbReference type="AlphaFoldDB" id="A0A381VWN1"/>
<feature type="transmembrane region" description="Helical" evidence="3">
    <location>
        <begin position="365"/>
        <end position="383"/>
    </location>
</feature>
<dbReference type="PROSITE" id="PS50005">
    <property type="entry name" value="TPR"/>
    <property type="match status" value="2"/>
</dbReference>
<feature type="transmembrane region" description="Helical" evidence="3">
    <location>
        <begin position="184"/>
        <end position="217"/>
    </location>
</feature>
<feature type="transmembrane region" description="Helical" evidence="3">
    <location>
        <begin position="273"/>
        <end position="295"/>
    </location>
</feature>
<name>A0A381VWN1_9ZZZZ</name>
<proteinExistence type="predicted"/>
<feature type="transmembrane region" description="Helical" evidence="3">
    <location>
        <begin position="334"/>
        <end position="353"/>
    </location>
</feature>
<keyword evidence="1" id="KW-0677">Repeat</keyword>
<feature type="transmembrane region" description="Helical" evidence="3">
    <location>
        <begin position="232"/>
        <end position="252"/>
    </location>
</feature>
<sequence length="593" mass="68695">MRNTLYHRLHFRSCVFLLVLGSLVYGNHLQNPFQFDTVAYIINQHRLDNINEQLNINYLLEDFFHRSLLQISIAFNAHLDGFRTFSYHLINLLLHLINSLLVYFITCRIWCYFRSMDCQSTETEKRFVALFTAILFLLHPIQTESVVYIMSRSEVFAGTFYLSAFLLFQVYLAKGRPVKTGFKVLVLFIISIAFILGFSVKQTVITLPLMLLLYFLFGQEPESSSIRWLNKWKWKIGFIVLVGIILLFYKLLTDESFLIGPSSAGEDIGRLNYMLTQPSVIVYYYVKLLVFPINLNIDPDILLVTEWWSWKFITALMGIAGLIYFSCRVKEKLLLLYFIFWFLIVLSPSSSIITLGDLAAEHRTYLASYSFYAAVAFCVYKVPHLVYSAHPKKSRNIALAVSIFISVIFSVLTIQRNKIWASEVSLWADTLKKSPQKVRPVINLAQAYTKVGTFDLAVEYYEKALILNPNVFATNYNLGNLYLERGREEDGLRLLQTAALIRPKTPEVHGLLGEIYLQRKQIELAEFHLKRAVEIKPDYALAMRNLGIIYYFHLEKPEEAAVYFSRALSIDPNQKEADNIQILIKQIRKPIKK</sequence>
<dbReference type="SMART" id="SM00028">
    <property type="entry name" value="TPR"/>
    <property type="match status" value="4"/>
</dbReference>
<accession>A0A381VWN1</accession>
<dbReference type="Pfam" id="PF13181">
    <property type="entry name" value="TPR_8"/>
    <property type="match status" value="1"/>
</dbReference>
<dbReference type="InterPro" id="IPR011990">
    <property type="entry name" value="TPR-like_helical_dom_sf"/>
</dbReference>
<dbReference type="PROSITE" id="PS50293">
    <property type="entry name" value="TPR_REGION"/>
    <property type="match status" value="1"/>
</dbReference>
<dbReference type="Pfam" id="PF14559">
    <property type="entry name" value="TPR_19"/>
    <property type="match status" value="1"/>
</dbReference>
<evidence type="ECO:0000256" key="3">
    <source>
        <dbReference type="SAM" id="Phobius"/>
    </source>
</evidence>
<evidence type="ECO:0000256" key="1">
    <source>
        <dbReference type="ARBA" id="ARBA00022737"/>
    </source>
</evidence>
<dbReference type="Gene3D" id="1.25.40.10">
    <property type="entry name" value="Tetratricopeptide repeat domain"/>
    <property type="match status" value="1"/>
</dbReference>
<protein>
    <submittedName>
        <fullName evidence="4">Uncharacterized protein</fullName>
    </submittedName>
</protein>
<reference evidence="4" key="1">
    <citation type="submission" date="2018-05" db="EMBL/GenBank/DDBJ databases">
        <authorList>
            <person name="Lanie J.A."/>
            <person name="Ng W.-L."/>
            <person name="Kazmierczak K.M."/>
            <person name="Andrzejewski T.M."/>
            <person name="Davidsen T.M."/>
            <person name="Wayne K.J."/>
            <person name="Tettelin H."/>
            <person name="Glass J.I."/>
            <person name="Rusch D."/>
            <person name="Podicherti R."/>
            <person name="Tsui H.-C.T."/>
            <person name="Winkler M.E."/>
        </authorList>
    </citation>
    <scope>NUCLEOTIDE SEQUENCE</scope>
</reference>
<feature type="transmembrane region" description="Helical" evidence="3">
    <location>
        <begin position="155"/>
        <end position="172"/>
    </location>
</feature>
<gene>
    <name evidence="4" type="ORF">METZ01_LOCUS97032</name>
</gene>
<keyword evidence="3" id="KW-0472">Membrane</keyword>
<keyword evidence="3" id="KW-0812">Transmembrane</keyword>